<protein>
    <submittedName>
        <fullName evidence="8">Malectin-like carbohydrate-binding domain containing protein</fullName>
    </submittedName>
</protein>
<dbReference type="PANTHER" id="PTHR45631:SF202">
    <property type="entry name" value="SENESCENCE-INDUCED RECEPTOR-LIKE SERINE_THREONINE-PROTEIN KINASE"/>
    <property type="match status" value="1"/>
</dbReference>
<accession>A0A2P5AT26</accession>
<name>A0A2P5AT26_PARAD</name>
<keyword evidence="4" id="KW-1133">Transmembrane helix</keyword>
<comment type="subcellular location">
    <subcellularLocation>
        <location evidence="1">Membrane</location>
        <topology evidence="1">Single-pass membrane protein</topology>
    </subcellularLocation>
</comment>
<dbReference type="Pfam" id="PF12819">
    <property type="entry name" value="Malectin_like"/>
    <property type="match status" value="1"/>
</dbReference>
<dbReference type="InterPro" id="IPR024788">
    <property type="entry name" value="Malectin-like_Carb-bd_dom"/>
</dbReference>
<keyword evidence="9" id="KW-1185">Reference proteome</keyword>
<dbReference type="GO" id="GO:0016020">
    <property type="term" value="C:membrane"/>
    <property type="evidence" value="ECO:0007669"/>
    <property type="project" value="UniProtKB-SubCell"/>
</dbReference>
<dbReference type="PANTHER" id="PTHR45631">
    <property type="entry name" value="OS07G0107800 PROTEIN-RELATED"/>
    <property type="match status" value="1"/>
</dbReference>
<gene>
    <name evidence="8" type="ORF">PanWU01x14_303410</name>
</gene>
<keyword evidence="3 6" id="KW-0732">Signal</keyword>
<evidence type="ECO:0000256" key="3">
    <source>
        <dbReference type="ARBA" id="ARBA00022729"/>
    </source>
</evidence>
<dbReference type="AlphaFoldDB" id="A0A2P5AT26"/>
<evidence type="ECO:0000256" key="6">
    <source>
        <dbReference type="SAM" id="SignalP"/>
    </source>
</evidence>
<evidence type="ECO:0000256" key="2">
    <source>
        <dbReference type="ARBA" id="ARBA00022692"/>
    </source>
</evidence>
<keyword evidence="5" id="KW-0472">Membrane</keyword>
<keyword evidence="2" id="KW-0812">Transmembrane</keyword>
<dbReference type="EMBL" id="JXTB01000459">
    <property type="protein sequence ID" value="PON39641.1"/>
    <property type="molecule type" value="Genomic_DNA"/>
</dbReference>
<evidence type="ECO:0000256" key="1">
    <source>
        <dbReference type="ARBA" id="ARBA00004167"/>
    </source>
</evidence>
<dbReference type="STRING" id="3476.A0A2P5AT26"/>
<evidence type="ECO:0000313" key="9">
    <source>
        <dbReference type="Proteomes" id="UP000237105"/>
    </source>
</evidence>
<feature type="chain" id="PRO_5015171538" evidence="6">
    <location>
        <begin position="29"/>
        <end position="377"/>
    </location>
</feature>
<evidence type="ECO:0000259" key="7">
    <source>
        <dbReference type="Pfam" id="PF12819"/>
    </source>
</evidence>
<evidence type="ECO:0000256" key="4">
    <source>
        <dbReference type="ARBA" id="ARBA00022989"/>
    </source>
</evidence>
<feature type="signal peptide" evidence="6">
    <location>
        <begin position="1"/>
        <end position="28"/>
    </location>
</feature>
<feature type="domain" description="Malectin-like" evidence="7">
    <location>
        <begin position="37"/>
        <end position="356"/>
    </location>
</feature>
<reference evidence="9" key="1">
    <citation type="submission" date="2016-06" db="EMBL/GenBank/DDBJ databases">
        <title>Parallel loss of symbiosis genes in relatives of nitrogen-fixing non-legume Parasponia.</title>
        <authorList>
            <person name="Van Velzen R."/>
            <person name="Holmer R."/>
            <person name="Bu F."/>
            <person name="Rutten L."/>
            <person name="Van Zeijl A."/>
            <person name="Liu W."/>
            <person name="Santuari L."/>
            <person name="Cao Q."/>
            <person name="Sharma T."/>
            <person name="Shen D."/>
            <person name="Roswanjaya Y."/>
            <person name="Wardhani T."/>
            <person name="Kalhor M.S."/>
            <person name="Jansen J."/>
            <person name="Van den Hoogen J."/>
            <person name="Gungor B."/>
            <person name="Hartog M."/>
            <person name="Hontelez J."/>
            <person name="Verver J."/>
            <person name="Yang W.-C."/>
            <person name="Schijlen E."/>
            <person name="Repin R."/>
            <person name="Schilthuizen M."/>
            <person name="Schranz E."/>
            <person name="Heidstra R."/>
            <person name="Miyata K."/>
            <person name="Fedorova E."/>
            <person name="Kohlen W."/>
            <person name="Bisseling T."/>
            <person name="Smit S."/>
            <person name="Geurts R."/>
        </authorList>
    </citation>
    <scope>NUCLEOTIDE SEQUENCE [LARGE SCALE GENOMIC DNA]</scope>
    <source>
        <strain evidence="9">cv. WU1-14</strain>
    </source>
</reference>
<comment type="caution">
    <text evidence="8">The sequence shown here is derived from an EMBL/GenBank/DDBJ whole genome shotgun (WGS) entry which is preliminary data.</text>
</comment>
<sequence length="377" mass="42606">MKDVKINMLKHFLHTLLLVYFALILVHGQDQTGFISIDCGRQPKDSSYSESTTGLKYISDEPFIEGGVSKSILAQYKPNLQDQVGYVRSFPQGIRNCYRINVTAGTRYLIRATFLYGNYDGLNQLPEFDLHLGVNFWDTVKFDSVIISNMKELVHIPLKDNVQVCLINTGSGTPFISALELRPLKNTTYATSSGSLSLTLRADVGSTINGSYRYSYDVFDRLWLPYNFNKWTQFTTPLTVNPGKNYQPPSVVMSTAAIPINESSPMQFFWTAPDPNTVFYVYMYFSELQQLKANESRAFNITLNGELFYGPLVPEYLNVTTIFTPSGVSGGNFTFWLVKLENSTLPPIFNAIEIYTLVDFSRSETEQQDGTLSFSFP</sequence>
<organism evidence="8 9">
    <name type="scientific">Parasponia andersonii</name>
    <name type="common">Sponia andersonii</name>
    <dbReference type="NCBI Taxonomy" id="3476"/>
    <lineage>
        <taxon>Eukaryota</taxon>
        <taxon>Viridiplantae</taxon>
        <taxon>Streptophyta</taxon>
        <taxon>Embryophyta</taxon>
        <taxon>Tracheophyta</taxon>
        <taxon>Spermatophyta</taxon>
        <taxon>Magnoliopsida</taxon>
        <taxon>eudicotyledons</taxon>
        <taxon>Gunneridae</taxon>
        <taxon>Pentapetalae</taxon>
        <taxon>rosids</taxon>
        <taxon>fabids</taxon>
        <taxon>Rosales</taxon>
        <taxon>Cannabaceae</taxon>
        <taxon>Parasponia</taxon>
    </lineage>
</organism>
<proteinExistence type="predicted"/>
<evidence type="ECO:0000313" key="8">
    <source>
        <dbReference type="EMBL" id="PON39641.1"/>
    </source>
</evidence>
<dbReference type="Proteomes" id="UP000237105">
    <property type="component" value="Unassembled WGS sequence"/>
</dbReference>
<dbReference type="OrthoDB" id="2017114at2759"/>
<evidence type="ECO:0000256" key="5">
    <source>
        <dbReference type="ARBA" id="ARBA00023136"/>
    </source>
</evidence>